<dbReference type="Proteomes" id="UP000663879">
    <property type="component" value="Unassembled WGS sequence"/>
</dbReference>
<dbReference type="CDD" id="cd00112">
    <property type="entry name" value="LDLa"/>
    <property type="match status" value="1"/>
</dbReference>
<dbReference type="AlphaFoldDB" id="A0A813MCV5"/>
<evidence type="ECO:0000256" key="1">
    <source>
        <dbReference type="ARBA" id="ARBA00023157"/>
    </source>
</evidence>
<name>A0A813MCV5_9BILA</name>
<dbReference type="InterPro" id="IPR036055">
    <property type="entry name" value="LDL_receptor-like_sf"/>
</dbReference>
<keyword evidence="1 2" id="KW-1015">Disulfide bond</keyword>
<protein>
    <submittedName>
        <fullName evidence="4">Uncharacterized protein</fullName>
    </submittedName>
</protein>
<keyword evidence="3" id="KW-0812">Transmembrane</keyword>
<dbReference type="OrthoDB" id="2019384at2759"/>
<gene>
    <name evidence="4" type="ORF">OXX778_LOCUS1832</name>
</gene>
<dbReference type="SMART" id="SM00192">
    <property type="entry name" value="LDLa"/>
    <property type="match status" value="1"/>
</dbReference>
<feature type="transmembrane region" description="Helical" evidence="3">
    <location>
        <begin position="59"/>
        <end position="82"/>
    </location>
</feature>
<evidence type="ECO:0000313" key="5">
    <source>
        <dbReference type="Proteomes" id="UP000663879"/>
    </source>
</evidence>
<feature type="disulfide bond" evidence="2">
    <location>
        <begin position="22"/>
        <end position="37"/>
    </location>
</feature>
<evidence type="ECO:0000256" key="3">
    <source>
        <dbReference type="SAM" id="Phobius"/>
    </source>
</evidence>
<accession>A0A813MCV5</accession>
<dbReference type="Gene3D" id="2.40.128.620">
    <property type="match status" value="1"/>
</dbReference>
<feature type="disulfide bond" evidence="2">
    <location>
        <begin position="10"/>
        <end position="28"/>
    </location>
</feature>
<evidence type="ECO:0000256" key="2">
    <source>
        <dbReference type="PROSITE-ProRule" id="PRU00124"/>
    </source>
</evidence>
<reference evidence="4" key="1">
    <citation type="submission" date="2021-02" db="EMBL/GenBank/DDBJ databases">
        <authorList>
            <person name="Nowell W R."/>
        </authorList>
    </citation>
    <scope>NUCLEOTIDE SEQUENCE</scope>
    <source>
        <strain evidence="4">Ploen Becks lab</strain>
    </source>
</reference>
<keyword evidence="5" id="KW-1185">Reference proteome</keyword>
<proteinExistence type="predicted"/>
<dbReference type="InterPro" id="IPR002172">
    <property type="entry name" value="LDrepeatLR_classA_rpt"/>
</dbReference>
<keyword evidence="3" id="KW-1133">Transmembrane helix</keyword>
<dbReference type="SUPFAM" id="SSF57424">
    <property type="entry name" value="LDL receptor-like module"/>
    <property type="match status" value="1"/>
</dbReference>
<dbReference type="EMBL" id="CAJNOC010000128">
    <property type="protein sequence ID" value="CAF0717601.1"/>
    <property type="molecule type" value="Genomic_DNA"/>
</dbReference>
<sequence>PCISNRTFLCSDETCINKRFVCDGKRSCLFSEDEENCHQFLSATTKKITAWTHQKKTEFVHLVIITILGFVLSLIIISAITVSCKRSIYKTQNIYKINKIMNKYEPTAKFEESDSFS</sequence>
<comment type="caution">
    <text evidence="2">Lacks conserved residue(s) required for the propagation of feature annotation.</text>
</comment>
<evidence type="ECO:0000313" key="4">
    <source>
        <dbReference type="EMBL" id="CAF0717601.1"/>
    </source>
</evidence>
<dbReference type="Pfam" id="PF00057">
    <property type="entry name" value="Ldl_recept_a"/>
    <property type="match status" value="1"/>
</dbReference>
<organism evidence="4 5">
    <name type="scientific">Brachionus calyciflorus</name>
    <dbReference type="NCBI Taxonomy" id="104777"/>
    <lineage>
        <taxon>Eukaryota</taxon>
        <taxon>Metazoa</taxon>
        <taxon>Spiralia</taxon>
        <taxon>Gnathifera</taxon>
        <taxon>Rotifera</taxon>
        <taxon>Eurotatoria</taxon>
        <taxon>Monogononta</taxon>
        <taxon>Pseudotrocha</taxon>
        <taxon>Ploima</taxon>
        <taxon>Brachionidae</taxon>
        <taxon>Brachionus</taxon>
    </lineage>
</organism>
<keyword evidence="3" id="KW-0472">Membrane</keyword>
<dbReference type="PROSITE" id="PS50068">
    <property type="entry name" value="LDLRA_2"/>
    <property type="match status" value="1"/>
</dbReference>
<comment type="caution">
    <text evidence="4">The sequence shown here is derived from an EMBL/GenBank/DDBJ whole genome shotgun (WGS) entry which is preliminary data.</text>
</comment>
<feature type="non-terminal residue" evidence="4">
    <location>
        <position position="1"/>
    </location>
</feature>